<name>A0ABQ5XU69_9GAMM</name>
<proteinExistence type="predicted"/>
<accession>A0ABQ5XU69</accession>
<gene>
    <name evidence="3" type="ORF">GCM10007901_41030</name>
</gene>
<organism evidence="3 4">
    <name type="scientific">Dyella acidisoli</name>
    <dbReference type="NCBI Taxonomy" id="1867834"/>
    <lineage>
        <taxon>Bacteria</taxon>
        <taxon>Pseudomonadati</taxon>
        <taxon>Pseudomonadota</taxon>
        <taxon>Gammaproteobacteria</taxon>
        <taxon>Lysobacterales</taxon>
        <taxon>Rhodanobacteraceae</taxon>
        <taxon>Dyella</taxon>
    </lineage>
</organism>
<evidence type="ECO:0000256" key="1">
    <source>
        <dbReference type="SAM" id="MobiDB-lite"/>
    </source>
</evidence>
<protein>
    <submittedName>
        <fullName evidence="3">Uncharacterized protein</fullName>
    </submittedName>
</protein>
<evidence type="ECO:0000313" key="4">
    <source>
        <dbReference type="Proteomes" id="UP001156670"/>
    </source>
</evidence>
<evidence type="ECO:0000256" key="2">
    <source>
        <dbReference type="SAM" id="SignalP"/>
    </source>
</evidence>
<sequence length="164" mass="18088">MCQSVVLASAIFMLSLTYGEVAYAQNVASETASQSSQTAFATEPTTQSTNQQQYTVPQAAPWQPDFSQIKSPDEIRTAMAQRRQKFETTLNSWVGGDINELIMAWGAPTGVYKMPNQNTVFTWQTAGGMPTPEGGELMISCKISIFTDPRGRIFSWRWEGNGCV</sequence>
<dbReference type="Proteomes" id="UP001156670">
    <property type="component" value="Unassembled WGS sequence"/>
</dbReference>
<evidence type="ECO:0000313" key="3">
    <source>
        <dbReference type="EMBL" id="GLQ95148.1"/>
    </source>
</evidence>
<comment type="caution">
    <text evidence="3">The sequence shown here is derived from an EMBL/GenBank/DDBJ whole genome shotgun (WGS) entry which is preliminary data.</text>
</comment>
<feature type="compositionally biased region" description="Low complexity" evidence="1">
    <location>
        <begin position="34"/>
        <end position="43"/>
    </location>
</feature>
<feature type="region of interest" description="Disordered" evidence="1">
    <location>
        <begin position="34"/>
        <end position="53"/>
    </location>
</feature>
<feature type="signal peptide" evidence="2">
    <location>
        <begin position="1"/>
        <end position="24"/>
    </location>
</feature>
<dbReference type="EMBL" id="BSOB01000057">
    <property type="protein sequence ID" value="GLQ95148.1"/>
    <property type="molecule type" value="Genomic_DNA"/>
</dbReference>
<reference evidence="4" key="1">
    <citation type="journal article" date="2019" name="Int. J. Syst. Evol. Microbiol.">
        <title>The Global Catalogue of Microorganisms (GCM) 10K type strain sequencing project: providing services to taxonomists for standard genome sequencing and annotation.</title>
        <authorList>
            <consortium name="The Broad Institute Genomics Platform"/>
            <consortium name="The Broad Institute Genome Sequencing Center for Infectious Disease"/>
            <person name="Wu L."/>
            <person name="Ma J."/>
        </authorList>
    </citation>
    <scope>NUCLEOTIDE SEQUENCE [LARGE SCALE GENOMIC DNA]</scope>
    <source>
        <strain evidence="4">NBRC 111980</strain>
    </source>
</reference>
<keyword evidence="2" id="KW-0732">Signal</keyword>
<dbReference type="RefSeq" id="WP_284322831.1">
    <property type="nucleotide sequence ID" value="NZ_BSOB01000057.1"/>
</dbReference>
<keyword evidence="4" id="KW-1185">Reference proteome</keyword>
<feature type="chain" id="PRO_5045396361" evidence="2">
    <location>
        <begin position="25"/>
        <end position="164"/>
    </location>
</feature>
<feature type="compositionally biased region" description="Polar residues" evidence="1">
    <location>
        <begin position="44"/>
        <end position="53"/>
    </location>
</feature>